<reference evidence="2" key="2">
    <citation type="submission" date="2013-12" db="EMBL/GenBank/DDBJ databases">
        <authorList>
            <person name="Yu Y."/>
            <person name="Lee S."/>
            <person name="de Baynast K."/>
            <person name="Wissotski M."/>
            <person name="Liu L."/>
            <person name="Talag J."/>
            <person name="Goicoechea J."/>
            <person name="Angelova A."/>
            <person name="Jetty R."/>
            <person name="Kudrna D."/>
            <person name="Golser W."/>
            <person name="Rivera L."/>
            <person name="Zhang J."/>
            <person name="Wing R."/>
        </authorList>
    </citation>
    <scope>NUCLEOTIDE SEQUENCE</scope>
</reference>
<dbReference type="EnsemblPlants" id="LPERR11G19130.1">
    <property type="protein sequence ID" value="LPERR11G19130.1"/>
    <property type="gene ID" value="LPERR11G19130"/>
</dbReference>
<reference evidence="1 2" key="1">
    <citation type="submission" date="2012-08" db="EMBL/GenBank/DDBJ databases">
        <title>Oryza genome evolution.</title>
        <authorList>
            <person name="Wing R.A."/>
        </authorList>
    </citation>
    <scope>NUCLEOTIDE SEQUENCE</scope>
</reference>
<proteinExistence type="predicted"/>
<dbReference type="HOGENOM" id="CLU_1962748_0_0_1"/>
<protein>
    <submittedName>
        <fullName evidence="1">Uncharacterized protein</fullName>
    </submittedName>
</protein>
<dbReference type="Gramene" id="LPERR11G19130.1">
    <property type="protein sequence ID" value="LPERR11G19130.1"/>
    <property type="gene ID" value="LPERR11G19130"/>
</dbReference>
<dbReference type="Proteomes" id="UP000032180">
    <property type="component" value="Chromosome 11"/>
</dbReference>
<sequence>MMLGSPRHQCRRLESFLTVTSLSMRESKAVKSPNVLAYIVESVMGADVLSTSTPAMTKVTPPMSYRVFPKMEDPLIRLETMGEAPNVGSKTLGATTYAAHQFDGAGHDQVHELVGRDSIDIDIGSSID</sequence>
<accession>A0A0D9XV97</accession>
<reference evidence="1" key="3">
    <citation type="submission" date="2015-04" db="UniProtKB">
        <authorList>
            <consortium name="EnsemblPlants"/>
        </authorList>
    </citation>
    <scope>IDENTIFICATION</scope>
</reference>
<evidence type="ECO:0000313" key="1">
    <source>
        <dbReference type="EnsemblPlants" id="LPERR11G19130.1"/>
    </source>
</evidence>
<organism evidence="1 2">
    <name type="scientific">Leersia perrieri</name>
    <dbReference type="NCBI Taxonomy" id="77586"/>
    <lineage>
        <taxon>Eukaryota</taxon>
        <taxon>Viridiplantae</taxon>
        <taxon>Streptophyta</taxon>
        <taxon>Embryophyta</taxon>
        <taxon>Tracheophyta</taxon>
        <taxon>Spermatophyta</taxon>
        <taxon>Magnoliopsida</taxon>
        <taxon>Liliopsida</taxon>
        <taxon>Poales</taxon>
        <taxon>Poaceae</taxon>
        <taxon>BOP clade</taxon>
        <taxon>Oryzoideae</taxon>
        <taxon>Oryzeae</taxon>
        <taxon>Oryzinae</taxon>
        <taxon>Leersia</taxon>
    </lineage>
</organism>
<evidence type="ECO:0000313" key="2">
    <source>
        <dbReference type="Proteomes" id="UP000032180"/>
    </source>
</evidence>
<keyword evidence="2" id="KW-1185">Reference proteome</keyword>
<dbReference type="AlphaFoldDB" id="A0A0D9XV97"/>
<name>A0A0D9XV97_9ORYZ</name>